<dbReference type="GO" id="GO:0046872">
    <property type="term" value="F:metal ion binding"/>
    <property type="evidence" value="ECO:0007669"/>
    <property type="project" value="UniProtKB-KW"/>
</dbReference>
<dbReference type="Pfam" id="PF00730">
    <property type="entry name" value="HhH-GPD"/>
    <property type="match status" value="1"/>
</dbReference>
<evidence type="ECO:0000256" key="10">
    <source>
        <dbReference type="ARBA" id="ARBA00023204"/>
    </source>
</evidence>
<keyword evidence="17" id="KW-0472">Membrane</keyword>
<evidence type="ECO:0000256" key="1">
    <source>
        <dbReference type="ARBA" id="ARBA00001966"/>
    </source>
</evidence>
<comment type="function">
    <text evidence="14">Bifunctional DNA N-glycosylase with associated apurinic/apyrimidinic (AP) lyase function that catalyzes the first step in base excision repair (BER), the primary repair pathway for the repair of oxidative DNA damage. The DNA N-glycosylase activity releases the damaged DNA base from DNA by cleaving the N-glycosidic bond, leaving an AP site. The AP lyase activity cleaves the phosphodiester bond 3' to the AP site by a beta-elimination. Primarily recognizes and repairs oxidative base damage of pyrimidines.</text>
</comment>
<keyword evidence="8" id="KW-0408">Iron</keyword>
<comment type="similarity">
    <text evidence="2 14">Belongs to the Nth/MutY family.</text>
</comment>
<keyword evidence="9" id="KW-0411">Iron-sulfur</keyword>
<keyword evidence="17" id="KW-0812">Transmembrane</keyword>
<comment type="caution">
    <text evidence="14">Lacks conserved residue(s) required for the propagation of feature annotation.</text>
</comment>
<dbReference type="HAMAP" id="MF_03183">
    <property type="entry name" value="Endonuclease_III_Nth"/>
    <property type="match status" value="1"/>
</dbReference>
<dbReference type="EC" id="4.2.99.18" evidence="14"/>
<dbReference type="PROSITE" id="PS00764">
    <property type="entry name" value="ENDONUCLEASE_III_1"/>
    <property type="match status" value="1"/>
</dbReference>
<dbReference type="GO" id="GO:0005634">
    <property type="term" value="C:nucleus"/>
    <property type="evidence" value="ECO:0007669"/>
    <property type="project" value="UniProtKB-SubCell"/>
</dbReference>
<evidence type="ECO:0000313" key="19">
    <source>
        <dbReference type="Proteomes" id="UP000095280"/>
    </source>
</evidence>
<feature type="compositionally biased region" description="Basic residues" evidence="16">
    <location>
        <begin position="780"/>
        <end position="789"/>
    </location>
</feature>
<evidence type="ECO:0000256" key="15">
    <source>
        <dbReference type="SAM" id="Coils"/>
    </source>
</evidence>
<feature type="transmembrane region" description="Helical" evidence="17">
    <location>
        <begin position="1427"/>
        <end position="1447"/>
    </location>
</feature>
<dbReference type="InterPro" id="IPR004036">
    <property type="entry name" value="Endonuclease-III-like_CS2"/>
</dbReference>
<dbReference type="PROSITE" id="PS01155">
    <property type="entry name" value="ENDONUCLEASE_III_2"/>
    <property type="match status" value="1"/>
</dbReference>
<protein>
    <recommendedName>
        <fullName evidence="14">Endonuclease III homolog</fullName>
        <ecNumber evidence="14">3.2.2.-</ecNumber>
        <ecNumber evidence="14">4.2.99.18</ecNumber>
    </recommendedName>
    <alternativeName>
        <fullName evidence="14">Bifunctional DNA N-glycosylase/DNA-(apurinic or apyrimidinic site) lyase</fullName>
        <shortName evidence="14">DNA glycosylase/AP lyase</shortName>
    </alternativeName>
</protein>
<dbReference type="InterPro" id="IPR000445">
    <property type="entry name" value="HhH_motif"/>
</dbReference>
<dbReference type="Gene3D" id="2.40.70.10">
    <property type="entry name" value="Acid Proteases"/>
    <property type="match status" value="1"/>
</dbReference>
<keyword evidence="10 14" id="KW-0234">DNA repair</keyword>
<proteinExistence type="inferred from homology"/>
<dbReference type="GO" id="GO:0003677">
    <property type="term" value="F:DNA binding"/>
    <property type="evidence" value="ECO:0007669"/>
    <property type="project" value="UniProtKB-UniRule"/>
</dbReference>
<keyword evidence="11 14" id="KW-0456">Lyase</keyword>
<feature type="compositionally biased region" description="Basic and acidic residues" evidence="16">
    <location>
        <begin position="248"/>
        <end position="266"/>
    </location>
</feature>
<keyword evidence="19" id="KW-1185">Reference proteome</keyword>
<dbReference type="Proteomes" id="UP000095280">
    <property type="component" value="Unplaced"/>
</dbReference>
<evidence type="ECO:0000256" key="9">
    <source>
        <dbReference type="ARBA" id="ARBA00023014"/>
    </source>
</evidence>
<evidence type="ECO:0000256" key="6">
    <source>
        <dbReference type="ARBA" id="ARBA00022801"/>
    </source>
</evidence>
<evidence type="ECO:0000256" key="7">
    <source>
        <dbReference type="ARBA" id="ARBA00022946"/>
    </source>
</evidence>
<keyword evidence="7" id="KW-0809">Transit peptide</keyword>
<feature type="region of interest" description="Disordered" evidence="16">
    <location>
        <begin position="234"/>
        <end position="266"/>
    </location>
</feature>
<dbReference type="SUPFAM" id="SSF48150">
    <property type="entry name" value="DNA-glycosylase"/>
    <property type="match status" value="1"/>
</dbReference>
<dbReference type="GO" id="GO:0006285">
    <property type="term" value="P:base-excision repair, AP site formation"/>
    <property type="evidence" value="ECO:0007669"/>
    <property type="project" value="UniProtKB-UniRule"/>
</dbReference>
<dbReference type="FunFam" id="1.10.1670.10:FF:000003">
    <property type="entry name" value="Endonuclease III homolog"/>
    <property type="match status" value="1"/>
</dbReference>
<feature type="region of interest" description="Disordered" evidence="16">
    <location>
        <begin position="747"/>
        <end position="843"/>
    </location>
</feature>
<dbReference type="Gene3D" id="1.10.340.30">
    <property type="entry name" value="Hypothetical protein, domain 2"/>
    <property type="match status" value="1"/>
</dbReference>
<keyword evidence="12 14" id="KW-0326">Glycosidase</keyword>
<dbReference type="InterPro" id="IPR011257">
    <property type="entry name" value="DNA_glycosylase"/>
</dbReference>
<feature type="compositionally biased region" description="Low complexity" evidence="16">
    <location>
        <begin position="1222"/>
        <end position="1235"/>
    </location>
</feature>
<evidence type="ECO:0000256" key="4">
    <source>
        <dbReference type="ARBA" id="ARBA00022723"/>
    </source>
</evidence>
<evidence type="ECO:0000256" key="13">
    <source>
        <dbReference type="ARBA" id="ARBA00044632"/>
    </source>
</evidence>
<dbReference type="InterPro" id="IPR021109">
    <property type="entry name" value="Peptidase_aspartic_dom_sf"/>
</dbReference>
<dbReference type="InterPro" id="IPR030841">
    <property type="entry name" value="NTH1"/>
</dbReference>
<name>A0A1I8JK65_9PLAT</name>
<evidence type="ECO:0000259" key="18">
    <source>
        <dbReference type="SMART" id="SM00478"/>
    </source>
</evidence>
<keyword evidence="4" id="KW-0479">Metal-binding</keyword>
<feature type="region of interest" description="Disordered" evidence="16">
    <location>
        <begin position="1164"/>
        <end position="1235"/>
    </location>
</feature>
<dbReference type="InterPro" id="IPR003265">
    <property type="entry name" value="HhH-GPD_domain"/>
</dbReference>
<feature type="region of interest" description="Disordered" evidence="16">
    <location>
        <begin position="396"/>
        <end position="430"/>
    </location>
</feature>
<dbReference type="GO" id="GO:0140078">
    <property type="term" value="F:class I DNA-(apurinic or apyrimidinic site) endonuclease activity"/>
    <property type="evidence" value="ECO:0007669"/>
    <property type="project" value="UniProtKB-EC"/>
</dbReference>
<dbReference type="EC" id="3.2.2.-" evidence="14"/>
<feature type="region of interest" description="Disordered" evidence="16">
    <location>
        <begin position="2230"/>
        <end position="2263"/>
    </location>
</feature>
<sequence>MKLLRFDPSVAPVSELLNAIHGGKNPSHGAVPLCQQFVELRWKAIPDHDSVSGGQLGLSGGDAIRHDTAAGVLKQRGAVAQLLGVGSRGSDADICGQAADDEAFVSSTTTSLRPTLAASLICRVEAGLLPLSQVVQKRDVISWVPVEGIDDCLEGGRVLGYDVIDNGYNVGTILFGWIDFQSEATRDEVVLHVNNHHGNWAGENHAQPGQSASRHVRGRHEAVLEKRSTLLQSPDPTNGIKGIQEDYSGGRRFEETSSENLPDKEEEPASRCLVIIQLLGLETRPGQVRWQIVSLLVDEDSLKSMLLTIKSRIGAHKHDKIRTSDQLSRQTLQTNNLYHLDASGSRCQRVLEPPHSFPANGVDIFHYRIEPPQDGKAADEAASLPSRLRYAVMLQRKSLPSSPQAPQRRAASCTSGRSSPADLVKKNRTRGCSHSLDPLASLKTFIVRRRFPSAIWLQTVSLRHLCSEAPIESEASPRTMSSESDGVRQCSSSKEPIMRPLAVSENSRLSATASDYQRLSAIVSDCQRLSAIVSDCQRLQAIISDCRRLSAIFSDCQRLSAIVSDCQRLSATVSDCQRLSAIEDEAVDRLIEALTLRSFNAYCEAVEKAERRPHLVSLLDLTTAYAAVNKMELSDDLEYEDFVDRLRERFTMHRSVQDDRFELSNRDQSERETFETYGDELLELVRSGFPNVDADTRTELAKDRFLKGVRVSDSLRGGLNVFSTAQEHPGAEEEVRQLRAKMERMEETIRQLQQGPSMQPVPKEPPKQPVQAHTRTQPRAYHKALHRHLAPPEARLRKGSPVFASSATHRQHPASSATRANKDRQPGASIKHHEFSSASLINPSIEDRHQANLDGGISMANGATVEVLGTALLSLRIAAETIPTVVAVVSGIKYQLVLGSDFFRQNNCIIDYKKAVIKINERAIPFRWQEEHPTACRIFADRYSTLSPSNQLPMNGQAVGPQPDNATGATGCKTVASAIQLSSIASKNQSTLSTLLANGCVGSSAINKLSAGVNIEATQKYIVILQEKIREYERALDGVRAQLKSQASRAVVELDGCLSTDCARQERTKRRLEQEHGELKAKAHKLQRTVKKLQYKLADLRANGIPIDVVPDDYVRQLQQHRDAGVAEPAISSSASSVSAVHRQNPAAFAATSASALNSVVHRTASSSDLLPGPSRRQPAEDPEPNPANVDNSNNGVGDAAPSVAMGRFSDADRLTLSSSDPSAPLISTSPPSLPLIQSQQSSSLLLPANSSAGNSSSAESVEQLRLYYERRLIEQQAAFAAELDSLRLRASDEAGDIQRLVDTELKNLRYDQQELAASADDGHKELEKMKVFLTNLSKEMSRMLLVDQQIDDMNNRLAVITRDLVQSHQSACSSHHHHNRPDAGQGGAASARLLNMLVALLSYAFVAASCLVNLLIWLLRLPGSRPFSAACLTVCAAPLLILWLGGDGGGVWLAQTLPDLIASTSSPYFQSEDSTKKSAASRGANSKSQNRKRRSQPVPIAYEESVGEAADELVAAAPAPAKWEAQLANIKLMRADKSAPVDNMGCHTLADGAAEPKTKDEVTAAAMARLRRHGCTLDNILATDNAELGRLIYPVGFWKKKVDYIKRASQALKDSHSGDIPDSVAGLCSLPGVGPKMAHIAMRCAWDRLTGIGVDTHVHRIAARLGWTKKAKEPEDTRKQLEAWLPREHWSEVNQLLVGFGQQLCTPVNPRCSDCLNKAVCPSAKLSKAKISKSETPVGFAFMSNLARTRVTARVNIYKDSTTLANLSALLRKMVMPDPDAAQLSLHPLKDLRDLLAAELLLVASYLLLNRSSDACQLNLRQGSPAVLIYMQPNGIPTAEGLHGSGEDGSHRSPLAELEGISRRLPSGWQLVLLSACLDRKEREDAADRAGLRTTCLSQSPLVHGVLELRTWSEDQRVSCISPWPAELVRATELHSIIKLEFGNPETLRLTLRRQMLVYRQTFRPDRTLTPPEHGIDDQTRVLPGYALGGATIFCGGRARSAATFKALHGFPGRHKDVGVGWRKGLSYASAFDLKSGDWTPNTRHWMTSPAAVGGCKAQQVYRLPVSQQVSCCTVSSNCCHGLPGTLVGHQAHLDSAAGSQRPDFRHRRAGIAAGVEADVDGAFRLIFELKLDGLAGQADGVHGGQGAAGGGPVEGQLGQLAVPASVQLHPFQQEHRPAQRCSSRGCRRTGRPLISELRDSVGDLRVSRRAEPVGSVAVCGATDWARRQQQQHQQLGNERPRKHACTGGSGGDFCRSSDGGG</sequence>
<comment type="subcellular location">
    <subcellularLocation>
        <location evidence="14">Nucleus</location>
    </subcellularLocation>
    <subcellularLocation>
        <location evidence="14">Mitochondrion</location>
    </subcellularLocation>
</comment>
<organism evidence="19 20">
    <name type="scientific">Macrostomum lignano</name>
    <dbReference type="NCBI Taxonomy" id="282301"/>
    <lineage>
        <taxon>Eukaryota</taxon>
        <taxon>Metazoa</taxon>
        <taxon>Spiralia</taxon>
        <taxon>Lophotrochozoa</taxon>
        <taxon>Platyhelminthes</taxon>
        <taxon>Rhabditophora</taxon>
        <taxon>Macrostomorpha</taxon>
        <taxon>Macrostomida</taxon>
        <taxon>Macrostomidae</taxon>
        <taxon>Macrostomum</taxon>
    </lineage>
</organism>
<comment type="catalytic activity">
    <reaction evidence="13 14">
        <text>2'-deoxyribonucleotide-(2'-deoxyribose 5'-phosphate)-2'-deoxyribonucleotide-DNA = a 3'-end 2'-deoxyribonucleotide-(2,3-dehydro-2,3-deoxyribose 5'-phosphate)-DNA + a 5'-end 5'-phospho-2'-deoxyribonucleoside-DNA + H(+)</text>
        <dbReference type="Rhea" id="RHEA:66592"/>
        <dbReference type="Rhea" id="RHEA-COMP:13180"/>
        <dbReference type="Rhea" id="RHEA-COMP:16897"/>
        <dbReference type="Rhea" id="RHEA-COMP:17067"/>
        <dbReference type="ChEBI" id="CHEBI:15378"/>
        <dbReference type="ChEBI" id="CHEBI:136412"/>
        <dbReference type="ChEBI" id="CHEBI:157695"/>
        <dbReference type="ChEBI" id="CHEBI:167181"/>
        <dbReference type="EC" id="4.2.99.18"/>
    </reaction>
</comment>
<feature type="transmembrane region" description="Helical" evidence="17">
    <location>
        <begin position="1394"/>
        <end position="1420"/>
    </location>
</feature>
<reference evidence="20" key="1">
    <citation type="submission" date="2016-11" db="UniProtKB">
        <authorList>
            <consortium name="WormBaseParasite"/>
        </authorList>
    </citation>
    <scope>IDENTIFICATION</scope>
</reference>
<feature type="compositionally biased region" description="Polar residues" evidence="16">
    <location>
        <begin position="476"/>
        <end position="493"/>
    </location>
</feature>
<keyword evidence="14" id="KW-0496">Mitochondrion</keyword>
<feature type="compositionally biased region" description="Polar residues" evidence="16">
    <location>
        <begin position="803"/>
        <end position="819"/>
    </location>
</feature>
<dbReference type="WBParaSite" id="maker-uti_cns_0048206-snap-gene-0.2-mRNA-1">
    <property type="protein sequence ID" value="maker-uti_cns_0048206-snap-gene-0.2-mRNA-1"/>
    <property type="gene ID" value="maker-uti_cns_0048206-snap-gene-0.2"/>
</dbReference>
<dbReference type="GO" id="GO:0000703">
    <property type="term" value="F:oxidized pyrimidine nucleobase lesion DNA N-glycosylase activity"/>
    <property type="evidence" value="ECO:0007669"/>
    <property type="project" value="UniProtKB-UniRule"/>
</dbReference>
<keyword evidence="14" id="KW-0539">Nucleus</keyword>
<dbReference type="Gene3D" id="1.10.1670.10">
    <property type="entry name" value="Helix-hairpin-Helix base-excision DNA repair enzymes (C-terminal)"/>
    <property type="match status" value="1"/>
</dbReference>
<evidence type="ECO:0000313" key="20">
    <source>
        <dbReference type="WBParaSite" id="maker-uti_cns_0048206-snap-gene-0.2-mRNA-1"/>
    </source>
</evidence>
<keyword evidence="5 14" id="KW-0227">DNA damage</keyword>
<dbReference type="SMART" id="SM00478">
    <property type="entry name" value="ENDO3c"/>
    <property type="match status" value="1"/>
</dbReference>
<keyword evidence="15" id="KW-0175">Coiled coil</keyword>
<feature type="region of interest" description="Disordered" evidence="16">
    <location>
        <begin position="1468"/>
        <end position="1499"/>
    </location>
</feature>
<dbReference type="GO" id="GO:0005739">
    <property type="term" value="C:mitochondrion"/>
    <property type="evidence" value="ECO:0007669"/>
    <property type="project" value="UniProtKB-SubCell"/>
</dbReference>
<dbReference type="PANTHER" id="PTHR43286">
    <property type="entry name" value="ENDONUCLEASE III-LIKE PROTEIN 1"/>
    <property type="match status" value="1"/>
</dbReference>
<evidence type="ECO:0000256" key="11">
    <source>
        <dbReference type="ARBA" id="ARBA00023239"/>
    </source>
</evidence>
<accession>A0A1I8JK65</accession>
<feature type="domain" description="HhH-GPD" evidence="18">
    <location>
        <begin position="1558"/>
        <end position="1704"/>
    </location>
</feature>
<feature type="region of interest" description="Disordered" evidence="16">
    <location>
        <begin position="473"/>
        <end position="493"/>
    </location>
</feature>
<dbReference type="InterPro" id="IPR004035">
    <property type="entry name" value="Endouclease-III_FeS-bd_BS"/>
</dbReference>
<comment type="cofactor">
    <cofactor evidence="1">
        <name>[4Fe-4S] cluster</name>
        <dbReference type="ChEBI" id="CHEBI:49883"/>
    </cofactor>
</comment>
<dbReference type="PANTHER" id="PTHR43286:SF1">
    <property type="entry name" value="ENDONUCLEASE III-LIKE PROTEIN 1"/>
    <property type="match status" value="1"/>
</dbReference>
<keyword evidence="17" id="KW-1133">Transmembrane helix</keyword>
<dbReference type="Pfam" id="PF00633">
    <property type="entry name" value="HHH"/>
    <property type="match status" value="1"/>
</dbReference>
<dbReference type="GO" id="GO:0006289">
    <property type="term" value="P:nucleotide-excision repair"/>
    <property type="evidence" value="ECO:0007669"/>
    <property type="project" value="TreeGrafter"/>
</dbReference>
<evidence type="ECO:0000256" key="12">
    <source>
        <dbReference type="ARBA" id="ARBA00023295"/>
    </source>
</evidence>
<evidence type="ECO:0000256" key="8">
    <source>
        <dbReference type="ARBA" id="ARBA00023004"/>
    </source>
</evidence>
<gene>
    <name evidence="14" type="primary">NTH1</name>
</gene>
<evidence type="ECO:0000256" key="2">
    <source>
        <dbReference type="ARBA" id="ARBA00008343"/>
    </source>
</evidence>
<evidence type="ECO:0000256" key="3">
    <source>
        <dbReference type="ARBA" id="ARBA00022485"/>
    </source>
</evidence>
<evidence type="ECO:0000256" key="14">
    <source>
        <dbReference type="HAMAP-Rule" id="MF_03183"/>
    </source>
</evidence>
<evidence type="ECO:0000256" key="16">
    <source>
        <dbReference type="SAM" id="MobiDB-lite"/>
    </source>
</evidence>
<keyword evidence="3" id="KW-0004">4Fe-4S</keyword>
<dbReference type="GO" id="GO:0051539">
    <property type="term" value="F:4 iron, 4 sulfur cluster binding"/>
    <property type="evidence" value="ECO:0007669"/>
    <property type="project" value="UniProtKB-KW"/>
</dbReference>
<feature type="coiled-coil region" evidence="15">
    <location>
        <begin position="1015"/>
        <end position="1103"/>
    </location>
</feature>
<keyword evidence="6 14" id="KW-0378">Hydrolase</keyword>
<dbReference type="CDD" id="cd00056">
    <property type="entry name" value="ENDO3c"/>
    <property type="match status" value="1"/>
</dbReference>
<evidence type="ECO:0000256" key="5">
    <source>
        <dbReference type="ARBA" id="ARBA00022763"/>
    </source>
</evidence>
<evidence type="ECO:0000256" key="17">
    <source>
        <dbReference type="SAM" id="Phobius"/>
    </source>
</evidence>
<dbReference type="FunFam" id="1.10.340.30:FF:000005">
    <property type="entry name" value="Endonuclease III-like protein 1"/>
    <property type="match status" value="1"/>
</dbReference>
<feature type="compositionally biased region" description="Basic and acidic residues" evidence="16">
    <location>
        <begin position="820"/>
        <end position="835"/>
    </location>
</feature>
<dbReference type="InterPro" id="IPR023170">
    <property type="entry name" value="HhH_base_excis_C"/>
</dbReference>